<dbReference type="PANTHER" id="PTHR10157">
    <property type="entry name" value="DOPAMINE BETA HYDROXYLASE RELATED"/>
    <property type="match status" value="1"/>
</dbReference>
<organism evidence="9 10">
    <name type="scientific">Folsomia candida</name>
    <name type="common">Springtail</name>
    <dbReference type="NCBI Taxonomy" id="158441"/>
    <lineage>
        <taxon>Eukaryota</taxon>
        <taxon>Metazoa</taxon>
        <taxon>Ecdysozoa</taxon>
        <taxon>Arthropoda</taxon>
        <taxon>Hexapoda</taxon>
        <taxon>Collembola</taxon>
        <taxon>Entomobryomorpha</taxon>
        <taxon>Isotomoidea</taxon>
        <taxon>Isotomidae</taxon>
        <taxon>Proisotominae</taxon>
        <taxon>Folsomia</taxon>
    </lineage>
</organism>
<dbReference type="Gene3D" id="2.60.120.230">
    <property type="match status" value="1"/>
</dbReference>
<dbReference type="FunFam" id="2.60.40.1210:FF:000001">
    <property type="entry name" value="Monooxygenase, DBH-like 1, like"/>
    <property type="match status" value="1"/>
</dbReference>
<dbReference type="OrthoDB" id="19261at2759"/>
<dbReference type="InterPro" id="IPR045266">
    <property type="entry name" value="DOH_DOMON"/>
</dbReference>
<proteinExistence type="inferred from homology"/>
<evidence type="ECO:0000259" key="8">
    <source>
        <dbReference type="PROSITE" id="PS50836"/>
    </source>
</evidence>
<comment type="subcellular location">
    <subcellularLocation>
        <location evidence="1">Membrane</location>
    </subcellularLocation>
</comment>
<dbReference type="GO" id="GO:0042421">
    <property type="term" value="P:norepinephrine biosynthetic process"/>
    <property type="evidence" value="ECO:0007669"/>
    <property type="project" value="TreeGrafter"/>
</dbReference>
<dbReference type="InterPro" id="IPR005018">
    <property type="entry name" value="DOMON_domain"/>
</dbReference>
<dbReference type="GO" id="GO:0030667">
    <property type="term" value="C:secretory granule membrane"/>
    <property type="evidence" value="ECO:0007669"/>
    <property type="project" value="TreeGrafter"/>
</dbReference>
<reference evidence="9 10" key="1">
    <citation type="submission" date="2015-12" db="EMBL/GenBank/DDBJ databases">
        <title>The genome of Folsomia candida.</title>
        <authorList>
            <person name="Faddeeva A."/>
            <person name="Derks M.F."/>
            <person name="Anvar Y."/>
            <person name="Smit S."/>
            <person name="Van Straalen N."/>
            <person name="Roelofs D."/>
        </authorList>
    </citation>
    <scope>NUCLEOTIDE SEQUENCE [LARGE SCALE GENOMIC DNA]</scope>
    <source>
        <strain evidence="9 10">VU population</strain>
        <tissue evidence="9">Whole body</tissue>
    </source>
</reference>
<name>A0A226EWH4_FOLCA</name>
<dbReference type="GO" id="GO:0042420">
    <property type="term" value="P:dopamine catabolic process"/>
    <property type="evidence" value="ECO:0007669"/>
    <property type="project" value="TreeGrafter"/>
</dbReference>
<dbReference type="Pfam" id="PF03712">
    <property type="entry name" value="Cu2_monoox_C"/>
    <property type="match status" value="1"/>
</dbReference>
<dbReference type="Pfam" id="PF01082">
    <property type="entry name" value="Cu2_monooxygen"/>
    <property type="match status" value="1"/>
</dbReference>
<dbReference type="InterPro" id="IPR000323">
    <property type="entry name" value="Cu2_ascorb_mOase_N"/>
</dbReference>
<dbReference type="InterPro" id="IPR036939">
    <property type="entry name" value="Cu2_ascorb_mOase_N_sf"/>
</dbReference>
<feature type="domain" description="DOMON" evidence="8">
    <location>
        <begin position="39"/>
        <end position="155"/>
    </location>
</feature>
<dbReference type="GO" id="GO:0005507">
    <property type="term" value="F:copper ion binding"/>
    <property type="evidence" value="ECO:0007669"/>
    <property type="project" value="InterPro"/>
</dbReference>
<dbReference type="InterPro" id="IPR014784">
    <property type="entry name" value="Cu2_ascorb_mOase-like_C"/>
</dbReference>
<dbReference type="OMA" id="NEMALTH"/>
<comment type="similarity">
    <text evidence="2">Belongs to the copper type II ascorbate-dependent monooxygenase family.</text>
</comment>
<keyword evidence="4" id="KW-0472">Membrane</keyword>
<gene>
    <name evidence="9" type="ORF">Fcan01_05601</name>
</gene>
<dbReference type="Gene3D" id="2.60.120.310">
    <property type="entry name" value="Copper type II, ascorbate-dependent monooxygenase, N-terminal domain"/>
    <property type="match status" value="1"/>
</dbReference>
<dbReference type="PANTHER" id="PTHR10157:SF23">
    <property type="entry name" value="MOXD1 HOMOLOG 1"/>
    <property type="match status" value="1"/>
</dbReference>
<keyword evidence="9" id="KW-0503">Monooxygenase</keyword>
<evidence type="ECO:0000256" key="1">
    <source>
        <dbReference type="ARBA" id="ARBA00004370"/>
    </source>
</evidence>
<evidence type="ECO:0000256" key="4">
    <source>
        <dbReference type="ARBA" id="ARBA00023136"/>
    </source>
</evidence>
<comment type="caution">
    <text evidence="9">The sequence shown here is derived from an EMBL/GenBank/DDBJ whole genome shotgun (WGS) entry which is preliminary data.</text>
</comment>
<dbReference type="FunFam" id="2.60.120.230:FF:000001">
    <property type="entry name" value="Monooxygenase, DBH-like 1"/>
    <property type="match status" value="1"/>
</dbReference>
<keyword evidence="10" id="KW-1185">Reference proteome</keyword>
<dbReference type="GO" id="GO:0005615">
    <property type="term" value="C:extracellular space"/>
    <property type="evidence" value="ECO:0007669"/>
    <property type="project" value="TreeGrafter"/>
</dbReference>
<dbReference type="InterPro" id="IPR000945">
    <property type="entry name" value="DBH-like"/>
</dbReference>
<dbReference type="GO" id="GO:0006589">
    <property type="term" value="P:octopamine biosynthetic process"/>
    <property type="evidence" value="ECO:0007669"/>
    <property type="project" value="TreeGrafter"/>
</dbReference>
<evidence type="ECO:0000256" key="2">
    <source>
        <dbReference type="ARBA" id="ARBA00010676"/>
    </source>
</evidence>
<dbReference type="SUPFAM" id="SSF49344">
    <property type="entry name" value="CBD9-like"/>
    <property type="match status" value="1"/>
</dbReference>
<evidence type="ECO:0000256" key="5">
    <source>
        <dbReference type="ARBA" id="ARBA00023157"/>
    </source>
</evidence>
<sequence length="609" mass="68704">MEFKTIFVLILAVSILAVPQQRPESRLTLPNVLVLDDAGRITLAWEANLQREEITFEIEANTTGYVGFGISPQGSMTGADIFIAGVGNDGQPYFSDRIGVGFTTPKIDDNQDWILLNSSETNGLTYLKFSRLLDTCDDEDYPITMDTNRLIWAMGSSDAIEYHTSERRGARSISLLGAPTPDINLDQMMYWDMTVDMAMPAQSTIYWCSFHKGPILDYKHHIVAFDAVLDNEMALTHTHHYILYNCYVPAGSNSTADEVFGNYTVDVGHNGNECYGPGSSQIPNQYCKEYLFVWAKGGKMMVFPENVGYPISEGSDAGIHQYYMLEIHYDNVDELSGPSFKTGTRVYYTDNLRPIDAGLMTIGHQVDVSLTVPPNTQDYVVVGHCSPTCTLLLPLAGVTIFNALLHSHLAGRVLRLRHFRGNIELPWIDNEEHYDFDYQQNKHLSTEVRILPGDQITYECTYDSTWKNGSIVSGGMTTIDEMCESFIWYYPKNSFDHCISHTEIRSHMSDFGVTGYRRETSSGIPKYVITAPESLVGDYDDSISFKFNWTSEFQAEYTQKRQFGGHQAFCISEKTGQSITVPNQRYPDNLVEYVPYDRCAKKKNVRAQA</sequence>
<dbReference type="InterPro" id="IPR028460">
    <property type="entry name" value="Tbh/DBH"/>
</dbReference>
<evidence type="ECO:0000256" key="7">
    <source>
        <dbReference type="SAM" id="SignalP"/>
    </source>
</evidence>
<dbReference type="Proteomes" id="UP000198287">
    <property type="component" value="Unassembled WGS sequence"/>
</dbReference>
<dbReference type="InterPro" id="IPR008977">
    <property type="entry name" value="PHM/PNGase_F_dom_sf"/>
</dbReference>
<dbReference type="Pfam" id="PF03351">
    <property type="entry name" value="DOMON"/>
    <property type="match status" value="1"/>
</dbReference>
<dbReference type="SMART" id="SM00664">
    <property type="entry name" value="DoH"/>
    <property type="match status" value="1"/>
</dbReference>
<evidence type="ECO:0000313" key="9">
    <source>
        <dbReference type="EMBL" id="OXA60976.1"/>
    </source>
</evidence>
<keyword evidence="5" id="KW-1015">Disulfide bond</keyword>
<keyword evidence="3 7" id="KW-0732">Signal</keyword>
<evidence type="ECO:0000256" key="6">
    <source>
        <dbReference type="ARBA" id="ARBA00023180"/>
    </source>
</evidence>
<dbReference type="SUPFAM" id="SSF49742">
    <property type="entry name" value="PHM/PNGase F"/>
    <property type="match status" value="2"/>
</dbReference>
<dbReference type="EMBL" id="LNIX01000002">
    <property type="protein sequence ID" value="OXA60976.1"/>
    <property type="molecule type" value="Genomic_DNA"/>
</dbReference>
<keyword evidence="9" id="KW-0560">Oxidoreductase</keyword>
<dbReference type="GO" id="GO:0004500">
    <property type="term" value="F:dopamine beta-monooxygenase activity"/>
    <property type="evidence" value="ECO:0007669"/>
    <property type="project" value="InterPro"/>
</dbReference>
<keyword evidence="6" id="KW-0325">Glycoprotein</keyword>
<dbReference type="PRINTS" id="PR00767">
    <property type="entry name" value="DBMONOXGNASE"/>
</dbReference>
<dbReference type="PROSITE" id="PS50836">
    <property type="entry name" value="DOMON"/>
    <property type="match status" value="1"/>
</dbReference>
<dbReference type="Gene3D" id="2.60.40.1210">
    <property type="entry name" value="Cellobiose dehydrogenase, cytochrome domain"/>
    <property type="match status" value="1"/>
</dbReference>
<feature type="chain" id="PRO_5012195136" evidence="7">
    <location>
        <begin position="18"/>
        <end position="609"/>
    </location>
</feature>
<feature type="signal peptide" evidence="7">
    <location>
        <begin position="1"/>
        <end position="17"/>
    </location>
</feature>
<evidence type="ECO:0000256" key="3">
    <source>
        <dbReference type="ARBA" id="ARBA00022729"/>
    </source>
</evidence>
<dbReference type="CDD" id="cd09631">
    <property type="entry name" value="DOMON_DOH"/>
    <property type="match status" value="1"/>
</dbReference>
<protein>
    <submittedName>
        <fullName evidence="9">DBH-like monooxygenase protein 2</fullName>
    </submittedName>
</protein>
<evidence type="ECO:0000313" key="10">
    <source>
        <dbReference type="Proteomes" id="UP000198287"/>
    </source>
</evidence>
<dbReference type="InterPro" id="IPR024548">
    <property type="entry name" value="Cu2_monoox_C"/>
</dbReference>
<accession>A0A226EWH4</accession>
<dbReference type="AlphaFoldDB" id="A0A226EWH4"/>